<keyword evidence="2" id="KW-1185">Reference proteome</keyword>
<name>A0ACC2JRS1_9PEZI</name>
<evidence type="ECO:0000313" key="2">
    <source>
        <dbReference type="Proteomes" id="UP001153332"/>
    </source>
</evidence>
<proteinExistence type="predicted"/>
<dbReference type="EMBL" id="JAPUUL010000633">
    <property type="protein sequence ID" value="KAJ8129893.1"/>
    <property type="molecule type" value="Genomic_DNA"/>
</dbReference>
<accession>A0ACC2JRS1</accession>
<dbReference type="Proteomes" id="UP001153332">
    <property type="component" value="Unassembled WGS sequence"/>
</dbReference>
<sequence>MDAVISDLLKEGSSVLQIGEKDYERSVATSNLLYRFFRPGCVVQPTQIFEAETVIRIAKSHDIAVTIKNGGHSYTGSPIAKEGISLDPYRLKDVTVDMGAEAMTLQGGALWGHAYKALVNGGRCSTVGVSGFIKSAKLTCDANLRSYPTYLST</sequence>
<gene>
    <name evidence="1" type="ORF">O1611_g3735</name>
</gene>
<protein>
    <submittedName>
        <fullName evidence="1">Uncharacterized protein</fullName>
    </submittedName>
</protein>
<comment type="caution">
    <text evidence="1">The sequence shown here is derived from an EMBL/GenBank/DDBJ whole genome shotgun (WGS) entry which is preliminary data.</text>
</comment>
<organism evidence="1 2">
    <name type="scientific">Lasiodiplodia mahajangana</name>
    <dbReference type="NCBI Taxonomy" id="1108764"/>
    <lineage>
        <taxon>Eukaryota</taxon>
        <taxon>Fungi</taxon>
        <taxon>Dikarya</taxon>
        <taxon>Ascomycota</taxon>
        <taxon>Pezizomycotina</taxon>
        <taxon>Dothideomycetes</taxon>
        <taxon>Dothideomycetes incertae sedis</taxon>
        <taxon>Botryosphaeriales</taxon>
        <taxon>Botryosphaeriaceae</taxon>
        <taxon>Lasiodiplodia</taxon>
    </lineage>
</organism>
<evidence type="ECO:0000313" key="1">
    <source>
        <dbReference type="EMBL" id="KAJ8129893.1"/>
    </source>
</evidence>
<reference evidence="1" key="1">
    <citation type="submission" date="2022-12" db="EMBL/GenBank/DDBJ databases">
        <title>Genome Sequence of Lasiodiplodia mahajangana.</title>
        <authorList>
            <person name="Buettner E."/>
        </authorList>
    </citation>
    <scope>NUCLEOTIDE SEQUENCE</scope>
    <source>
        <strain evidence="1">VT137</strain>
    </source>
</reference>